<evidence type="ECO:0000313" key="5">
    <source>
        <dbReference type="Proteomes" id="UP000031668"/>
    </source>
</evidence>
<feature type="domain" description="Serpin" evidence="3">
    <location>
        <begin position="11"/>
        <end position="371"/>
    </location>
</feature>
<accession>A0A0C2JAR2</accession>
<evidence type="ECO:0000256" key="2">
    <source>
        <dbReference type="RuleBase" id="RU000411"/>
    </source>
</evidence>
<sequence>MSAQQVNSLTYSILNQLYASQNATKNVALGGISLYMMLGALNVGLSGTSYDQLSHYLGDDFEDLLDQETWRSSPTARTWIFLRTISLGLSIMKSQLVCSCYLYDHYKRVTNYVFNLHDIQVDTSNPAESADQINKWISDQTFESIGNWFDESMISPDKIVLVDTFGLNAEWLTKFNEALTTEELFYDDNGQSSEVAMMNQIGFTFVYDSPDEDFKIMFKPFKEQNLYFVVMLPRDGYGVEDVLKTFKIEQMYDYYDKSESKYVKLKLPKLKLIGKTDLVETFKQFGITEIFNPDQADFKRMTNHTVFVENLLQITNVVIGEQGVTTAETTKDTLDESLTDVDEFYMTKPFLLFVYSTSARLVLFGAIVSNPNAT</sequence>
<evidence type="ECO:0000259" key="3">
    <source>
        <dbReference type="SMART" id="SM00093"/>
    </source>
</evidence>
<proteinExistence type="inferred from homology"/>
<dbReference type="Gene3D" id="3.30.497.10">
    <property type="entry name" value="Antithrombin, subunit I, domain 2"/>
    <property type="match status" value="1"/>
</dbReference>
<dbReference type="GO" id="GO:0004867">
    <property type="term" value="F:serine-type endopeptidase inhibitor activity"/>
    <property type="evidence" value="ECO:0007669"/>
    <property type="project" value="InterPro"/>
</dbReference>
<dbReference type="InterPro" id="IPR042185">
    <property type="entry name" value="Serpin_sf_2"/>
</dbReference>
<dbReference type="InterPro" id="IPR036186">
    <property type="entry name" value="Serpin_sf"/>
</dbReference>
<dbReference type="InterPro" id="IPR000215">
    <property type="entry name" value="Serpin_fam"/>
</dbReference>
<organism evidence="4 5">
    <name type="scientific">Thelohanellus kitauei</name>
    <name type="common">Myxosporean</name>
    <dbReference type="NCBI Taxonomy" id="669202"/>
    <lineage>
        <taxon>Eukaryota</taxon>
        <taxon>Metazoa</taxon>
        <taxon>Cnidaria</taxon>
        <taxon>Myxozoa</taxon>
        <taxon>Myxosporea</taxon>
        <taxon>Bivalvulida</taxon>
        <taxon>Platysporina</taxon>
        <taxon>Myxobolidae</taxon>
        <taxon>Thelohanellus</taxon>
    </lineage>
</organism>
<dbReference type="PANTHER" id="PTHR11461:SF211">
    <property type="entry name" value="GH10112P-RELATED"/>
    <property type="match status" value="1"/>
</dbReference>
<name>A0A0C2JAR2_THEKT</name>
<dbReference type="OrthoDB" id="5966977at2759"/>
<evidence type="ECO:0000313" key="4">
    <source>
        <dbReference type="EMBL" id="KII66218.1"/>
    </source>
</evidence>
<dbReference type="Gene3D" id="2.30.39.10">
    <property type="entry name" value="Alpha-1-antitrypsin, domain 1"/>
    <property type="match status" value="1"/>
</dbReference>
<dbReference type="AlphaFoldDB" id="A0A0C2JAR2"/>
<dbReference type="EMBL" id="JWZT01003599">
    <property type="protein sequence ID" value="KII66218.1"/>
    <property type="molecule type" value="Genomic_DNA"/>
</dbReference>
<reference evidence="4 5" key="1">
    <citation type="journal article" date="2014" name="Genome Biol. Evol.">
        <title>The genome of the myxosporean Thelohanellus kitauei shows adaptations to nutrient acquisition within its fish host.</title>
        <authorList>
            <person name="Yang Y."/>
            <person name="Xiong J."/>
            <person name="Zhou Z."/>
            <person name="Huo F."/>
            <person name="Miao W."/>
            <person name="Ran C."/>
            <person name="Liu Y."/>
            <person name="Zhang J."/>
            <person name="Feng J."/>
            <person name="Wang M."/>
            <person name="Wang M."/>
            <person name="Wang L."/>
            <person name="Yao B."/>
        </authorList>
    </citation>
    <scope>NUCLEOTIDE SEQUENCE [LARGE SCALE GENOMIC DNA]</scope>
    <source>
        <strain evidence="4">Wuqing</strain>
    </source>
</reference>
<dbReference type="PANTHER" id="PTHR11461">
    <property type="entry name" value="SERINE PROTEASE INHIBITOR, SERPIN"/>
    <property type="match status" value="1"/>
</dbReference>
<protein>
    <submittedName>
        <fullName evidence="4">Serpin B11</fullName>
    </submittedName>
</protein>
<dbReference type="SUPFAM" id="SSF56574">
    <property type="entry name" value="Serpins"/>
    <property type="match status" value="1"/>
</dbReference>
<comment type="caution">
    <text evidence="4">The sequence shown here is derived from an EMBL/GenBank/DDBJ whole genome shotgun (WGS) entry which is preliminary data.</text>
</comment>
<evidence type="ECO:0000256" key="1">
    <source>
        <dbReference type="ARBA" id="ARBA00009500"/>
    </source>
</evidence>
<gene>
    <name evidence="4" type="ORF">RF11_04792</name>
</gene>
<dbReference type="InterPro" id="IPR042178">
    <property type="entry name" value="Serpin_sf_1"/>
</dbReference>
<dbReference type="Proteomes" id="UP000031668">
    <property type="component" value="Unassembled WGS sequence"/>
</dbReference>
<dbReference type="InterPro" id="IPR023796">
    <property type="entry name" value="Serpin_dom"/>
</dbReference>
<dbReference type="GO" id="GO:0005615">
    <property type="term" value="C:extracellular space"/>
    <property type="evidence" value="ECO:0007669"/>
    <property type="project" value="InterPro"/>
</dbReference>
<keyword evidence="5" id="KW-1185">Reference proteome</keyword>
<dbReference type="OMA" id="WIFLRTI"/>
<dbReference type="Pfam" id="PF00079">
    <property type="entry name" value="Serpin"/>
    <property type="match status" value="1"/>
</dbReference>
<dbReference type="CDD" id="cd00172">
    <property type="entry name" value="serpin"/>
    <property type="match status" value="1"/>
</dbReference>
<dbReference type="SMART" id="SM00093">
    <property type="entry name" value="SERPIN"/>
    <property type="match status" value="1"/>
</dbReference>
<comment type="similarity">
    <text evidence="1 2">Belongs to the serpin family.</text>
</comment>